<dbReference type="RefSeq" id="WP_038532093.1">
    <property type="nucleotide sequence ID" value="NZ_HG315671.1"/>
</dbReference>
<organism evidence="2 3">
    <name type="scientific">Formosa agariphila (strain DSM 15362 / KCTC 12365 / LMG 23005 / KMM 3901 / M-2Alg 35-1)</name>
    <dbReference type="NCBI Taxonomy" id="1347342"/>
    <lineage>
        <taxon>Bacteria</taxon>
        <taxon>Pseudomonadati</taxon>
        <taxon>Bacteroidota</taxon>
        <taxon>Flavobacteriia</taxon>
        <taxon>Flavobacteriales</taxon>
        <taxon>Flavobacteriaceae</taxon>
        <taxon>Formosa</taxon>
    </lineage>
</organism>
<evidence type="ECO:0000313" key="3">
    <source>
        <dbReference type="Proteomes" id="UP000016160"/>
    </source>
</evidence>
<dbReference type="InterPro" id="IPR051918">
    <property type="entry name" value="STPP_CPPED1"/>
</dbReference>
<dbReference type="STRING" id="1347342.BN863_30710"/>
<dbReference type="PATRIC" id="fig|1347342.6.peg.3090"/>
<dbReference type="HOGENOM" id="CLU_460613_0_0_10"/>
<name>T2KQK6_FORAG</name>
<feature type="domain" description="Calcineurin-like phosphoesterase" evidence="1">
    <location>
        <begin position="40"/>
        <end position="213"/>
    </location>
</feature>
<dbReference type="PANTHER" id="PTHR43143">
    <property type="entry name" value="METALLOPHOSPHOESTERASE, CALCINEURIN SUPERFAMILY"/>
    <property type="match status" value="1"/>
</dbReference>
<dbReference type="InterPro" id="IPR029052">
    <property type="entry name" value="Metallo-depent_PP-like"/>
</dbReference>
<dbReference type="SUPFAM" id="SSF49344">
    <property type="entry name" value="CBD9-like"/>
    <property type="match status" value="1"/>
</dbReference>
<dbReference type="AlphaFoldDB" id="T2KQK6"/>
<dbReference type="Proteomes" id="UP000016160">
    <property type="component" value="Chromosome"/>
</dbReference>
<dbReference type="Pfam" id="PF00149">
    <property type="entry name" value="Metallophos"/>
    <property type="match status" value="1"/>
</dbReference>
<dbReference type="Gene3D" id="2.60.40.1190">
    <property type="match status" value="1"/>
</dbReference>
<evidence type="ECO:0000259" key="1">
    <source>
        <dbReference type="Pfam" id="PF00149"/>
    </source>
</evidence>
<dbReference type="PANTHER" id="PTHR43143:SF1">
    <property type="entry name" value="SERINE_THREONINE-PROTEIN PHOSPHATASE CPPED1"/>
    <property type="match status" value="1"/>
</dbReference>
<dbReference type="Gene3D" id="3.60.21.10">
    <property type="match status" value="1"/>
</dbReference>
<sequence>MNKYFLVVLITITGILNGGAQNLPKTDKEFNNNENDFQFVVVSDRTGGMQPGVFAKALDKVNLVQPEFVISVGDLIDGYTKDPKIWNAQWDEFDSIVNKLEMPFYHVSGNHDTSNELLLEAWRARLGKDYYHFKYKNVLFLAINTDEIEGGGLSQTQINYFEQTLAKNQDVRWTLLFMHRPVWSYEDDLGYKQIEKALGKRQYTLFSGHHHHYRYKNHNNMEHFTLATSGGGSNLRGANVGEFHHISWITMKAEGPKIAHLELSGIYDKNVVLEADYEDIQVLRKGKWLEVSPYVNATNTFNSFATEMIFRNDTKRNMIIKGKIKDTNGLTFSPNTISDTLSPSTSKTIPLTVSSNSNNASIQTLNNTLTNITLNGGFLSALNDSIFISTSKTLLTDWNHTLLKTENNISIDGDLNDWNSSDFIDVLQPQFLKEDWDWTGPKDGNFKFSLSRDNKQLYIGISFKDDKLIFNNNIKENQDKFYVNLNSSKQQIKLEFIKNSKSSSPFIIWNEGQSKNIDAILKQNSNELILEFSLPLKDIFDKKMEDMDWLRVNIGVMDHDQMENTKPSILWWRPLNTSPLNYKDNGKFYIEK</sequence>
<dbReference type="SUPFAM" id="SSF56300">
    <property type="entry name" value="Metallo-dependent phosphatases"/>
    <property type="match status" value="1"/>
</dbReference>
<keyword evidence="3" id="KW-1185">Reference proteome</keyword>
<dbReference type="OrthoDB" id="9816081at2"/>
<dbReference type="GO" id="GO:0016787">
    <property type="term" value="F:hydrolase activity"/>
    <property type="evidence" value="ECO:0007669"/>
    <property type="project" value="InterPro"/>
</dbReference>
<dbReference type="eggNOG" id="COG1409">
    <property type="taxonomic scope" value="Bacteria"/>
</dbReference>
<protein>
    <submittedName>
        <fullName evidence="2">Beta-galactosidase</fullName>
    </submittedName>
</protein>
<evidence type="ECO:0000313" key="2">
    <source>
        <dbReference type="EMBL" id="CDF80783.1"/>
    </source>
</evidence>
<accession>T2KQK6</accession>
<proteinExistence type="predicted"/>
<dbReference type="EMBL" id="HG315671">
    <property type="protein sequence ID" value="CDF80783.1"/>
    <property type="molecule type" value="Genomic_DNA"/>
</dbReference>
<dbReference type="InterPro" id="IPR004843">
    <property type="entry name" value="Calcineurin-like_PHP"/>
</dbReference>
<reference evidence="2 3" key="1">
    <citation type="journal article" date="2013" name="Appl. Environ. Microbiol.">
        <title>The genome of the alga-associated marine flavobacterium Formosa agariphila KMM 3901T reveals a broad potential for degradation of algal polysaccharides.</title>
        <authorList>
            <person name="Mann A.J."/>
            <person name="Hahnke R.L."/>
            <person name="Huang S."/>
            <person name="Werner J."/>
            <person name="Xing P."/>
            <person name="Barbeyron T."/>
            <person name="Huettel B."/>
            <person name="Stueber K."/>
            <person name="Reinhardt R."/>
            <person name="Harder J."/>
            <person name="Gloeckner F.O."/>
            <person name="Amann R.I."/>
            <person name="Teeling H."/>
        </authorList>
    </citation>
    <scope>NUCLEOTIDE SEQUENCE [LARGE SCALE GENOMIC DNA]</scope>
    <source>
        <strain evidence="3">DSM 15362 / KCTC 12365 / LMG 23005 / KMM 3901</strain>
    </source>
</reference>
<gene>
    <name evidence="2" type="ORF">BN863_30710</name>
</gene>